<dbReference type="GO" id="GO:0016757">
    <property type="term" value="F:glycosyltransferase activity"/>
    <property type="evidence" value="ECO:0007669"/>
    <property type="project" value="UniProtKB-KW"/>
</dbReference>
<comment type="similarity">
    <text evidence="1">Belongs to the glycosyltransferase 2 family.</text>
</comment>
<dbReference type="AlphaFoldDB" id="A0A844CRL9"/>
<organism evidence="5 6">
    <name type="scientific">Roseovarius bejariae</name>
    <dbReference type="NCBI Taxonomy" id="2576383"/>
    <lineage>
        <taxon>Bacteria</taxon>
        <taxon>Pseudomonadati</taxon>
        <taxon>Pseudomonadota</taxon>
        <taxon>Alphaproteobacteria</taxon>
        <taxon>Rhodobacterales</taxon>
        <taxon>Roseobacteraceae</taxon>
        <taxon>Roseovarius</taxon>
    </lineage>
</organism>
<dbReference type="PANTHER" id="PTHR43179:SF12">
    <property type="entry name" value="GALACTOFURANOSYLTRANSFERASE GLFT2"/>
    <property type="match status" value="1"/>
</dbReference>
<evidence type="ECO:0000256" key="2">
    <source>
        <dbReference type="ARBA" id="ARBA00022676"/>
    </source>
</evidence>
<evidence type="ECO:0000313" key="6">
    <source>
        <dbReference type="Proteomes" id="UP000564704"/>
    </source>
</evidence>
<reference evidence="5 6" key="1">
    <citation type="submission" date="2019-05" db="EMBL/GenBank/DDBJ databases">
        <title>Roseovarius bejariae sp. nov., a moderately halophylic bacterium isolated from a saline soil in Rambla Salada (Murcia).</title>
        <authorList>
            <person name="Castro D.J."/>
            <person name="Gomez-Altuve A."/>
            <person name="Reina J.C."/>
            <person name="Rodriguez M."/>
            <person name="Sampedro I."/>
            <person name="Llamas I."/>
            <person name="Martinez-Checa F."/>
        </authorList>
    </citation>
    <scope>NUCLEOTIDE SEQUENCE [LARGE SCALE GENOMIC DNA]</scope>
    <source>
        <strain evidence="5 6">A21</strain>
    </source>
</reference>
<name>A0A844CRL9_9RHOB</name>
<proteinExistence type="inferred from homology"/>
<dbReference type="Pfam" id="PF00535">
    <property type="entry name" value="Glycos_transf_2"/>
    <property type="match status" value="1"/>
</dbReference>
<evidence type="ECO:0000259" key="4">
    <source>
        <dbReference type="Pfam" id="PF00535"/>
    </source>
</evidence>
<dbReference type="InterPro" id="IPR001173">
    <property type="entry name" value="Glyco_trans_2-like"/>
</dbReference>
<evidence type="ECO:0000256" key="1">
    <source>
        <dbReference type="ARBA" id="ARBA00006739"/>
    </source>
</evidence>
<dbReference type="RefSeq" id="WP_343032033.1">
    <property type="nucleotide sequence ID" value="NZ_SZWE01000001.1"/>
</dbReference>
<dbReference type="Gene3D" id="3.90.550.10">
    <property type="entry name" value="Spore Coat Polysaccharide Biosynthesis Protein SpsA, Chain A"/>
    <property type="match status" value="1"/>
</dbReference>
<dbReference type="EMBL" id="SZWE01000001">
    <property type="protein sequence ID" value="MRU16095.1"/>
    <property type="molecule type" value="Genomic_DNA"/>
</dbReference>
<dbReference type="SUPFAM" id="SSF53448">
    <property type="entry name" value="Nucleotide-diphospho-sugar transferases"/>
    <property type="match status" value="1"/>
</dbReference>
<protein>
    <submittedName>
        <fullName evidence="5">Glycosyltransferase family 2 protein</fullName>
    </submittedName>
</protein>
<keyword evidence="2" id="KW-0328">Glycosyltransferase</keyword>
<gene>
    <name evidence="5" type="ORF">FDP25_11705</name>
</gene>
<dbReference type="Proteomes" id="UP000564704">
    <property type="component" value="Unassembled WGS sequence"/>
</dbReference>
<evidence type="ECO:0000256" key="3">
    <source>
        <dbReference type="ARBA" id="ARBA00022679"/>
    </source>
</evidence>
<accession>A0A844CRL9</accession>
<dbReference type="CDD" id="cd04186">
    <property type="entry name" value="GT_2_like_c"/>
    <property type="match status" value="1"/>
</dbReference>
<keyword evidence="3 5" id="KW-0808">Transferase</keyword>
<dbReference type="InterPro" id="IPR029044">
    <property type="entry name" value="Nucleotide-diphossugar_trans"/>
</dbReference>
<dbReference type="PANTHER" id="PTHR43179">
    <property type="entry name" value="RHAMNOSYLTRANSFERASE WBBL"/>
    <property type="match status" value="1"/>
</dbReference>
<comment type="caution">
    <text evidence="5">The sequence shown here is derived from an EMBL/GenBank/DDBJ whole genome shotgun (WGS) entry which is preliminary data.</text>
</comment>
<keyword evidence="6" id="KW-1185">Reference proteome</keyword>
<evidence type="ECO:0000313" key="5">
    <source>
        <dbReference type="EMBL" id="MRU16095.1"/>
    </source>
</evidence>
<sequence>MTQPRILTVILNYRTPDLTLKATEAAVREMRGLGGEVVIVDNASGDGSFEVIKAKGEQEGWTKDGFLRVVQSPENGGFGAGNNFGMRLAMSSGEEPDFFYVLNSDAWPDPGAVEKLLDVMQAEPRAGLVGSYIKGTDGVPHCTVFRFPSASGEFEGAARTGVITKMFKSSVVPMEIPTQTAQVDWVAGASVLMRREMLDEIGLFDERFFLYYEETELCRRAAQAGWQTFYVPGSEVAHVGSASTEMKAWARTPRYWFDSRFYYFTKVHGRAYAIWATLARLAGCGIYGLRRLLTGKPQRDPPGFTRDLLSHFLAALVSRGPSRRDVSLARPMTEDNK</sequence>
<feature type="domain" description="Glycosyltransferase 2-like" evidence="4">
    <location>
        <begin position="18"/>
        <end position="145"/>
    </location>
</feature>